<protein>
    <recommendedName>
        <fullName evidence="1">Ethanolamine ammonia-lyase large subunit</fullName>
        <shortName evidence="1">EAL large subunit</shortName>
        <ecNumber evidence="1">4.3.1.7</ecNumber>
    </recommendedName>
</protein>
<dbReference type="OrthoDB" id="9770909at2"/>
<feature type="binding site" evidence="1">
    <location>
        <position position="368"/>
    </location>
    <ligand>
        <name>substrate</name>
    </ligand>
</feature>
<feature type="binding site" evidence="1">
    <location>
        <begin position="165"/>
        <end position="167"/>
    </location>
    <ligand>
        <name>substrate</name>
    </ligand>
</feature>
<dbReference type="PANTHER" id="PTHR39329:SF1">
    <property type="entry name" value="ETHANOLAMINE AMMONIA-LYASE LARGE SUBUNIT"/>
    <property type="match status" value="1"/>
</dbReference>
<name>A0A4R6M6U2_9GAMM</name>
<dbReference type="EMBL" id="SNXC01000015">
    <property type="protein sequence ID" value="TDO95779.1"/>
    <property type="molecule type" value="Genomic_DNA"/>
</dbReference>
<keyword evidence="1" id="KW-1283">Bacterial microcompartment</keyword>
<dbReference type="InterPro" id="IPR013785">
    <property type="entry name" value="Aldolase_TIM"/>
</dbReference>
<dbReference type="GO" id="GO:0006520">
    <property type="term" value="P:amino acid metabolic process"/>
    <property type="evidence" value="ECO:0007669"/>
    <property type="project" value="InterPro"/>
</dbReference>
<comment type="caution">
    <text evidence="2">The sequence shown here is derived from an EMBL/GenBank/DDBJ whole genome shotgun (WGS) entry which is preliminary data.</text>
</comment>
<dbReference type="Proteomes" id="UP000294656">
    <property type="component" value="Unassembled WGS sequence"/>
</dbReference>
<dbReference type="InterPro" id="IPR010628">
    <property type="entry name" value="EutB"/>
</dbReference>
<comment type="subcellular location">
    <subcellularLocation>
        <location evidence="1">Bacterial microcompartment</location>
    </subcellularLocation>
</comment>
<dbReference type="NCBIfam" id="NF011649">
    <property type="entry name" value="PRK15067.1"/>
    <property type="match status" value="1"/>
</dbReference>
<dbReference type="GO" id="GO:0009350">
    <property type="term" value="C:ethanolamine ammonia-lyase complex"/>
    <property type="evidence" value="ECO:0007669"/>
    <property type="project" value="UniProtKB-UniRule"/>
</dbReference>
<comment type="similarity">
    <text evidence="1">Belongs to the EutB family.</text>
</comment>
<comment type="subunit">
    <text evidence="1">The basic unit is a heterodimer which dimerizes to form tetramers. The heterotetramers trimerize; 6 large subunits form a core ring with 6 small subunits projecting outwards.</text>
</comment>
<comment type="function">
    <text evidence="1">Catalyzes the deamination of various vicinal amino-alcohols to oxo compounds. Allows this organism to utilize ethanolamine as the sole source of nitrogen and carbon in the presence of vitamin B12.</text>
</comment>
<dbReference type="InterPro" id="IPR044939">
    <property type="entry name" value="EutB_dom_2_sf"/>
</dbReference>
<keyword evidence="1 2" id="KW-0456">Lyase</keyword>
<dbReference type="GO" id="GO:0005829">
    <property type="term" value="C:cytosol"/>
    <property type="evidence" value="ECO:0007669"/>
    <property type="project" value="TreeGrafter"/>
</dbReference>
<dbReference type="Gene3D" id="2.30.170.30">
    <property type="entry name" value="ethanolamine ammonia-lyase heavy chain domain like"/>
    <property type="match status" value="1"/>
</dbReference>
<feature type="binding site" evidence="1">
    <location>
        <position position="407"/>
    </location>
    <ligand>
        <name>adenosylcob(III)alamin</name>
        <dbReference type="ChEBI" id="CHEBI:18408"/>
    </ligand>
</feature>
<keyword evidence="1" id="KW-0846">Cobalamin</keyword>
<evidence type="ECO:0000256" key="1">
    <source>
        <dbReference type="HAMAP-Rule" id="MF_00861"/>
    </source>
</evidence>
<dbReference type="GO" id="GO:0031419">
    <property type="term" value="F:cobalamin binding"/>
    <property type="evidence" value="ECO:0007669"/>
    <property type="project" value="UniProtKB-UniRule"/>
</dbReference>
<dbReference type="Pfam" id="PF06751">
    <property type="entry name" value="EutB"/>
    <property type="match status" value="1"/>
</dbReference>
<dbReference type="UniPathway" id="UPA00560"/>
<sequence>MSTPSFQFRHTVGEKTFGFRDLKELMAKATPARSGDRLAGVAADNAEERAIAQMTLADVPLKQFLEDLLIPYEDDEITRLIIDEHSKEAFSPISHLTVGGFRDWLLSDLASPAVLKQIRAGVTPEMAAAVSKIMRNQDLILVAKKCHVTTAFRNTIGLPGHLSTRLQPNHPTDDLTGIAASMLDGLLYANGDAVIGINPATDNVAQACRLIKMMGDVIDQYEIPTQSCVLTHVTNTIEAIEQGAPVDLVFQSIGGTQATNDSFGFNLNTLAEAHDAALSLNRGTVGNNVMYFETGQGSSLSANAHHNVDQQTCETRAYAVARKFNPLLVNTVVGFIGPEYLYDGKEIIRAGLEDHFCAKLLGVPMGCDVCYTNHADADQNDMDNLLTLLGVAGCTFIMGIPGSDDIMLNYQTTSFHDALYARRALGLKPAPEFNEWLKKVEIFQNNDHFTLNHQVPDAFHQSLNRLIGRH</sequence>
<accession>A0A4R6M6U2</accession>
<keyword evidence="1" id="KW-0170">Cobalt</keyword>
<comment type="pathway">
    <text evidence="1">Amine and polyamine degradation; ethanolamine degradation.</text>
</comment>
<organism evidence="2 3">
    <name type="scientific">Marinomonas balearica</name>
    <dbReference type="NCBI Taxonomy" id="491947"/>
    <lineage>
        <taxon>Bacteria</taxon>
        <taxon>Pseudomonadati</taxon>
        <taxon>Pseudomonadota</taxon>
        <taxon>Gammaproteobacteria</taxon>
        <taxon>Oceanospirillales</taxon>
        <taxon>Oceanospirillaceae</taxon>
        <taxon>Marinomonas</taxon>
    </lineage>
</organism>
<dbReference type="InterPro" id="IPR044941">
    <property type="entry name" value="EutB_N_sf"/>
</dbReference>
<comment type="cofactor">
    <cofactor evidence="1">
        <name>adenosylcob(III)alamin</name>
        <dbReference type="ChEBI" id="CHEBI:18408"/>
    </cofactor>
    <text evidence="1">Binds between the large and small subunits.</text>
</comment>
<feature type="binding site" evidence="1">
    <location>
        <position position="301"/>
    </location>
    <ligand>
        <name>adenosylcob(III)alamin</name>
        <dbReference type="ChEBI" id="CHEBI:18408"/>
    </ligand>
</feature>
<comment type="catalytic activity">
    <reaction evidence="1">
        <text>ethanolamine = acetaldehyde + NH4(+)</text>
        <dbReference type="Rhea" id="RHEA:15313"/>
        <dbReference type="ChEBI" id="CHEBI:15343"/>
        <dbReference type="ChEBI" id="CHEBI:28938"/>
        <dbReference type="ChEBI" id="CHEBI:57603"/>
        <dbReference type="EC" id="4.3.1.7"/>
    </reaction>
</comment>
<feature type="binding site" evidence="1">
    <location>
        <position position="251"/>
    </location>
    <ligand>
        <name>adenosylcob(III)alamin</name>
        <dbReference type="ChEBI" id="CHEBI:18408"/>
    </ligand>
</feature>
<feature type="binding site" evidence="1">
    <location>
        <position position="198"/>
    </location>
    <ligand>
        <name>substrate</name>
    </ligand>
</feature>
<dbReference type="PIRSF" id="PIRSF018788">
    <property type="entry name" value="EutB"/>
    <property type="match status" value="1"/>
</dbReference>
<dbReference type="GO" id="GO:0031471">
    <property type="term" value="C:ethanolamine degradation polyhedral organelle"/>
    <property type="evidence" value="ECO:0007669"/>
    <property type="project" value="UniProtKB-UniRule"/>
</dbReference>
<evidence type="ECO:0000313" key="2">
    <source>
        <dbReference type="EMBL" id="TDO95779.1"/>
    </source>
</evidence>
<proteinExistence type="inferred from homology"/>
<evidence type="ECO:0000313" key="3">
    <source>
        <dbReference type="Proteomes" id="UP000294656"/>
    </source>
</evidence>
<dbReference type="GO" id="GO:0008851">
    <property type="term" value="F:ethanolamine ammonia-lyase activity"/>
    <property type="evidence" value="ECO:0007669"/>
    <property type="project" value="UniProtKB-UniRule"/>
</dbReference>
<dbReference type="GO" id="GO:0046336">
    <property type="term" value="P:ethanolamine catabolic process"/>
    <property type="evidence" value="ECO:0007669"/>
    <property type="project" value="UniProtKB-UniRule"/>
</dbReference>
<feature type="binding site" evidence="1">
    <location>
        <position position="293"/>
    </location>
    <ligand>
        <name>substrate</name>
    </ligand>
</feature>
<dbReference type="AlphaFoldDB" id="A0A4R6M6U2"/>
<gene>
    <name evidence="1" type="primary">eutB</name>
    <name evidence="2" type="ORF">DFP79_3135</name>
</gene>
<reference evidence="2 3" key="1">
    <citation type="submission" date="2019-03" db="EMBL/GenBank/DDBJ databases">
        <title>Genomic Encyclopedia of Type Strains, Phase III (KMG-III): the genomes of soil and plant-associated and newly described type strains.</title>
        <authorList>
            <person name="Whitman W."/>
        </authorList>
    </citation>
    <scope>NUCLEOTIDE SEQUENCE [LARGE SCALE GENOMIC DNA]</scope>
    <source>
        <strain evidence="2 3">CECT 7378</strain>
    </source>
</reference>
<dbReference type="Gene3D" id="3.20.20.70">
    <property type="entry name" value="Aldolase class I"/>
    <property type="match status" value="1"/>
</dbReference>
<dbReference type="EC" id="4.3.1.7" evidence="1"/>
<feature type="binding site" evidence="1">
    <location>
        <position position="199"/>
    </location>
    <ligand>
        <name>adenosylcob(III)alamin</name>
        <dbReference type="ChEBI" id="CHEBI:18408"/>
    </ligand>
</feature>
<dbReference type="Gene3D" id="1.10.220.70">
    <property type="entry name" value="lyase"/>
    <property type="match status" value="1"/>
</dbReference>
<dbReference type="PANTHER" id="PTHR39329">
    <property type="entry name" value="ETHANOLAMINE AMMONIA-LYASE HEAVY CHAIN"/>
    <property type="match status" value="1"/>
</dbReference>
<dbReference type="HAMAP" id="MF_00861">
    <property type="entry name" value="EutB"/>
    <property type="match status" value="1"/>
</dbReference>
<keyword evidence="3" id="KW-1185">Reference proteome</keyword>
<dbReference type="RefSeq" id="WP_133504852.1">
    <property type="nucleotide sequence ID" value="NZ_SNXC01000015.1"/>
</dbReference>